<accession>A8NYY1</accession>
<reference evidence="2 3" key="1">
    <citation type="journal article" date="2010" name="Proc. Natl. Acad. Sci. U.S.A.">
        <title>Insights into evolution of multicellular fungi from the assembled chromosomes of the mushroom Coprinopsis cinerea (Coprinus cinereus).</title>
        <authorList>
            <person name="Stajich J.E."/>
            <person name="Wilke S.K."/>
            <person name="Ahren D."/>
            <person name="Au C.H."/>
            <person name="Birren B.W."/>
            <person name="Borodovsky M."/>
            <person name="Burns C."/>
            <person name="Canback B."/>
            <person name="Casselton L.A."/>
            <person name="Cheng C.K."/>
            <person name="Deng J."/>
            <person name="Dietrich F.S."/>
            <person name="Fargo D.C."/>
            <person name="Farman M.L."/>
            <person name="Gathman A.C."/>
            <person name="Goldberg J."/>
            <person name="Guigo R."/>
            <person name="Hoegger P.J."/>
            <person name="Hooker J.B."/>
            <person name="Huggins A."/>
            <person name="James T.Y."/>
            <person name="Kamada T."/>
            <person name="Kilaru S."/>
            <person name="Kodira C."/>
            <person name="Kues U."/>
            <person name="Kupfer D."/>
            <person name="Kwan H.S."/>
            <person name="Lomsadze A."/>
            <person name="Li W."/>
            <person name="Lilly W.W."/>
            <person name="Ma L.J."/>
            <person name="Mackey A.J."/>
            <person name="Manning G."/>
            <person name="Martin F."/>
            <person name="Muraguchi H."/>
            <person name="Natvig D.O."/>
            <person name="Palmerini H."/>
            <person name="Ramesh M.A."/>
            <person name="Rehmeyer C.J."/>
            <person name="Roe B.A."/>
            <person name="Shenoy N."/>
            <person name="Stanke M."/>
            <person name="Ter-Hovhannisyan V."/>
            <person name="Tunlid A."/>
            <person name="Velagapudi R."/>
            <person name="Vision T.J."/>
            <person name="Zeng Q."/>
            <person name="Zolan M.E."/>
            <person name="Pukkila P.J."/>
        </authorList>
    </citation>
    <scope>NUCLEOTIDE SEQUENCE [LARGE SCALE GENOMIC DNA]</scope>
    <source>
        <strain evidence="3">Okayama-7 / 130 / ATCC MYA-4618 / FGSC 9003</strain>
    </source>
</reference>
<feature type="compositionally biased region" description="Polar residues" evidence="1">
    <location>
        <begin position="65"/>
        <end position="74"/>
    </location>
</feature>
<keyword evidence="3" id="KW-1185">Reference proteome</keyword>
<dbReference type="AlphaFoldDB" id="A8NYY1"/>
<dbReference type="Proteomes" id="UP000001861">
    <property type="component" value="Unassembled WGS sequence"/>
</dbReference>
<evidence type="ECO:0000313" key="2">
    <source>
        <dbReference type="EMBL" id="EAU84472.2"/>
    </source>
</evidence>
<gene>
    <name evidence="2" type="ORF">CC1G_01468</name>
</gene>
<evidence type="ECO:0000256" key="1">
    <source>
        <dbReference type="SAM" id="MobiDB-lite"/>
    </source>
</evidence>
<dbReference type="GeneID" id="6014113"/>
<feature type="compositionally biased region" description="Acidic residues" evidence="1">
    <location>
        <begin position="53"/>
        <end position="64"/>
    </location>
</feature>
<feature type="region of interest" description="Disordered" evidence="1">
    <location>
        <begin position="29"/>
        <end position="111"/>
    </location>
</feature>
<name>A8NYY1_COPC7</name>
<dbReference type="HOGENOM" id="CLU_1835062_0_0_1"/>
<comment type="caution">
    <text evidence="2">The sequence shown here is derived from an EMBL/GenBank/DDBJ whole genome shotgun (WGS) entry which is preliminary data.</text>
</comment>
<sequence>MMTPSLSGLPSLKSGADKLTWITVPYRRRMELDDDESSADSVPSPSEDRDSEMSLDESLSEDDSNGASGANLNGSHPKEVGLPKGQPIHSPALDENSDARRMDTDSDKENIPLDLYVIQKRIRQRKKRRNPLVLLDSEDE</sequence>
<feature type="compositionally biased region" description="Basic and acidic residues" evidence="1">
    <location>
        <begin position="97"/>
        <end position="111"/>
    </location>
</feature>
<dbReference type="EMBL" id="AACS02000005">
    <property type="protein sequence ID" value="EAU84472.2"/>
    <property type="molecule type" value="Genomic_DNA"/>
</dbReference>
<organism evidence="2 3">
    <name type="scientific">Coprinopsis cinerea (strain Okayama-7 / 130 / ATCC MYA-4618 / FGSC 9003)</name>
    <name type="common">Inky cap fungus</name>
    <name type="synonym">Hormographiella aspergillata</name>
    <dbReference type="NCBI Taxonomy" id="240176"/>
    <lineage>
        <taxon>Eukaryota</taxon>
        <taxon>Fungi</taxon>
        <taxon>Dikarya</taxon>
        <taxon>Basidiomycota</taxon>
        <taxon>Agaricomycotina</taxon>
        <taxon>Agaricomycetes</taxon>
        <taxon>Agaricomycetidae</taxon>
        <taxon>Agaricales</taxon>
        <taxon>Agaricineae</taxon>
        <taxon>Psathyrellaceae</taxon>
        <taxon>Coprinopsis</taxon>
    </lineage>
</organism>
<dbReference type="KEGG" id="cci:CC1G_01468"/>
<protein>
    <submittedName>
        <fullName evidence="2">Uncharacterized protein</fullName>
    </submittedName>
</protein>
<dbReference type="VEuPathDB" id="FungiDB:CC1G_01468"/>
<dbReference type="RefSeq" id="XP_001837556.2">
    <property type="nucleotide sequence ID" value="XM_001837504.2"/>
</dbReference>
<proteinExistence type="predicted"/>
<evidence type="ECO:0000313" key="3">
    <source>
        <dbReference type="Proteomes" id="UP000001861"/>
    </source>
</evidence>
<dbReference type="InParanoid" id="A8NYY1"/>